<organism evidence="1 2">
    <name type="scientific">Hydrogenophaga crassostreae</name>
    <dbReference type="NCBI Taxonomy" id="1763535"/>
    <lineage>
        <taxon>Bacteria</taxon>
        <taxon>Pseudomonadati</taxon>
        <taxon>Pseudomonadota</taxon>
        <taxon>Betaproteobacteria</taxon>
        <taxon>Burkholderiales</taxon>
        <taxon>Comamonadaceae</taxon>
        <taxon>Hydrogenophaga</taxon>
    </lineage>
</organism>
<dbReference type="RefSeq" id="WP_082877125.1">
    <property type="nucleotide sequence ID" value="NZ_CP017476.1"/>
</dbReference>
<protein>
    <recommendedName>
        <fullName evidence="3">DUF2867 domain-containing protein</fullName>
    </recommendedName>
</protein>
<reference evidence="1 2" key="1">
    <citation type="submission" date="2016-02" db="EMBL/GenBank/DDBJ databases">
        <title>Draft genome sequence of Hydrogenophaga sp. LPB0072.</title>
        <authorList>
            <person name="Shin S.-K."/>
            <person name="Yi H."/>
        </authorList>
    </citation>
    <scope>NUCLEOTIDE SEQUENCE [LARGE SCALE GENOMIC DNA]</scope>
    <source>
        <strain evidence="1 2">LPB0072</strain>
    </source>
</reference>
<evidence type="ECO:0000313" key="1">
    <source>
        <dbReference type="EMBL" id="OAD39785.1"/>
    </source>
</evidence>
<proteinExistence type="predicted"/>
<gene>
    <name evidence="1" type="ORF">LPB72_19555</name>
</gene>
<dbReference type="EMBL" id="LVWD01000037">
    <property type="protein sequence ID" value="OAD39785.1"/>
    <property type="molecule type" value="Genomic_DNA"/>
</dbReference>
<evidence type="ECO:0008006" key="3">
    <source>
        <dbReference type="Google" id="ProtNLM"/>
    </source>
</evidence>
<comment type="caution">
    <text evidence="1">The sequence shown here is derived from an EMBL/GenBank/DDBJ whole genome shotgun (WGS) entry which is preliminary data.</text>
</comment>
<dbReference type="Proteomes" id="UP000185657">
    <property type="component" value="Unassembled WGS sequence"/>
</dbReference>
<name>A0ABX2U1P7_9BURK</name>
<sequence>MTQPVRPIDLPEASLLKGCRESGAFADCYTCEVAGAVSHADFVEAFYTTRLFKLERFVLRWLARCPATDADARQLGEGRADRFSAWRVEAREANQLLLADFTGRTKSWLMVGPAAGGNGAPRTQLYFGSAVLPQPRRSSTEKARMGVVFHALHGFHRLYSRLLLSAARSRLLRRKRPDVR</sequence>
<evidence type="ECO:0000313" key="2">
    <source>
        <dbReference type="Proteomes" id="UP000185657"/>
    </source>
</evidence>
<accession>A0ABX2U1P7</accession>
<keyword evidence="2" id="KW-1185">Reference proteome</keyword>